<accession>I0LCZ0</accession>
<feature type="transmembrane region" description="Helical" evidence="1">
    <location>
        <begin position="341"/>
        <end position="361"/>
    </location>
</feature>
<sequence>MRITEIRVHGVADKGPETILDRPVVARVAGDDEAGFYRPRPGFGDPEGPGGPTLEAYRWSSLTGGTATRTFSLVLLLPFMLSNIAIWMLPVAGRPGGVARALCRLLAASMTAMYVLSAVGAALDLIAWQCAAYPRCLEGRREISWLGGVPPGQRLALLAVLPIIAVALIWRVGARTSQLPEDGVHTPGVGADRLDTPAFWDNRALLRRLRSVHVAVALGTLDATLLVVLAPHDAAPPGYLLLVADVLLLVAALVALCRSAMDGHGEQGLITARRLRWTAIALTALTLGYALWPRPPWSATGTLPGYGLLVSLLFAAQVVLLAVLGLVSLAQRHHLPRPRPLISGLGAPLMGSIAIGLAVSYSSGLTYTLAEYLDRGSSPTPVRPLPPGAPPLSPPVAYRWATLGFSLAVLVVVLVAVLGAQIGRARQLRTAEELVRRDFPEAPRVPPERVRAVRDAVVRADRTDRLWPLLPSAYAVLAVLTLAAAGLSVRGQGPGALALRLGGLSLARPVVFVTDLGALLIGLFALFLAGAGLVAYRSGPIRLVGVLWDLATIWPRAAHPLAPPCYAERAVPELTRRIGQLTADGGGVVLSGQSHGSVLIAATVLQLPDDSRRRVALLTYAAPLGNRYTRYFPAYVNDDVLREMGDRLSWRWVNLWRYTDPIGGRIFPPGEAEAPDDPASRVDHWVRDPKTLLVPPTDTVPPPVEGHRFIPDEDFHAAVRELARRLEEPEAPPPVVRV</sequence>
<dbReference type="InterPro" id="IPR029058">
    <property type="entry name" value="AB_hydrolase_fold"/>
</dbReference>
<keyword evidence="1" id="KW-0472">Membrane</keyword>
<proteinExistence type="predicted"/>
<dbReference type="eggNOG" id="COG0657">
    <property type="taxonomic scope" value="Bacteria"/>
</dbReference>
<feature type="transmembrane region" description="Helical" evidence="1">
    <location>
        <begin position="306"/>
        <end position="329"/>
    </location>
</feature>
<dbReference type="Proteomes" id="UP000003448">
    <property type="component" value="Unassembled WGS sequence"/>
</dbReference>
<evidence type="ECO:0000313" key="3">
    <source>
        <dbReference type="Proteomes" id="UP000003448"/>
    </source>
</evidence>
<keyword evidence="1" id="KW-1133">Transmembrane helix</keyword>
<feature type="transmembrane region" description="Helical" evidence="1">
    <location>
        <begin position="277"/>
        <end position="294"/>
    </location>
</feature>
<dbReference type="RefSeq" id="WP_007465841.1">
    <property type="nucleotide sequence ID" value="NZ_HF570108.1"/>
</dbReference>
<gene>
    <name evidence="2" type="ORF">MILUP08_46586</name>
</gene>
<keyword evidence="3" id="KW-1185">Reference proteome</keyword>
<feature type="transmembrane region" description="Helical" evidence="1">
    <location>
        <begin position="70"/>
        <end position="89"/>
    </location>
</feature>
<protein>
    <submittedName>
        <fullName evidence="2">Integral membrane permease</fullName>
    </submittedName>
</protein>
<evidence type="ECO:0000313" key="2">
    <source>
        <dbReference type="EMBL" id="CCH21687.1"/>
    </source>
</evidence>
<feature type="transmembrane region" description="Helical" evidence="1">
    <location>
        <begin position="155"/>
        <end position="173"/>
    </location>
</feature>
<dbReference type="AlphaFoldDB" id="I0LCZ0"/>
<feature type="transmembrane region" description="Helical" evidence="1">
    <location>
        <begin position="238"/>
        <end position="256"/>
    </location>
</feature>
<feature type="transmembrane region" description="Helical" evidence="1">
    <location>
        <begin position="469"/>
        <end position="489"/>
    </location>
</feature>
<dbReference type="SUPFAM" id="SSF53474">
    <property type="entry name" value="alpha/beta-Hydrolases"/>
    <property type="match status" value="1"/>
</dbReference>
<evidence type="ECO:0000256" key="1">
    <source>
        <dbReference type="SAM" id="Phobius"/>
    </source>
</evidence>
<feature type="transmembrane region" description="Helical" evidence="1">
    <location>
        <begin position="397"/>
        <end position="420"/>
    </location>
</feature>
<reference evidence="3" key="1">
    <citation type="journal article" date="2012" name="J. Bacteriol.">
        <title>Genome Sequence of Micromonospora lupini Lupac 08, Isolated from Root Nodules of Lupinus angustifolius.</title>
        <authorList>
            <person name="Alonso-Vega P."/>
            <person name="Normand P."/>
            <person name="Bacigalupe R."/>
            <person name="Pujic P."/>
            <person name="Lajus A."/>
            <person name="Vallenet D."/>
            <person name="Carro L."/>
            <person name="Coll P."/>
            <person name="Trujillo M.E."/>
        </authorList>
    </citation>
    <scope>NUCLEOTIDE SEQUENCE [LARGE SCALE GENOMIC DNA]</scope>
    <source>
        <strain evidence="3">Lupac 08</strain>
    </source>
</reference>
<feature type="transmembrane region" description="Helical" evidence="1">
    <location>
        <begin position="509"/>
        <end position="536"/>
    </location>
</feature>
<comment type="caution">
    <text evidence="2">The sequence shown here is derived from an EMBL/GenBank/DDBJ whole genome shotgun (WGS) entry which is preliminary data.</text>
</comment>
<feature type="transmembrane region" description="Helical" evidence="1">
    <location>
        <begin position="212"/>
        <end position="232"/>
    </location>
</feature>
<organism evidence="2 3">
    <name type="scientific">Micromonospora lupini str. Lupac 08</name>
    <dbReference type="NCBI Taxonomy" id="1150864"/>
    <lineage>
        <taxon>Bacteria</taxon>
        <taxon>Bacillati</taxon>
        <taxon>Actinomycetota</taxon>
        <taxon>Actinomycetes</taxon>
        <taxon>Micromonosporales</taxon>
        <taxon>Micromonosporaceae</taxon>
        <taxon>Micromonospora</taxon>
    </lineage>
</organism>
<dbReference type="OrthoDB" id="4320047at2"/>
<name>I0LCZ0_9ACTN</name>
<keyword evidence="1" id="KW-0812">Transmembrane</keyword>
<feature type="transmembrane region" description="Helical" evidence="1">
    <location>
        <begin position="101"/>
        <end position="123"/>
    </location>
</feature>
<dbReference type="STRING" id="1150864.MILUP08_46586"/>
<dbReference type="EMBL" id="CAIE01000043">
    <property type="protein sequence ID" value="CCH21687.1"/>
    <property type="molecule type" value="Genomic_DNA"/>
</dbReference>